<dbReference type="EMBL" id="JABENB010000001">
    <property type="protein sequence ID" value="NNG38897.1"/>
    <property type="molecule type" value="Genomic_DNA"/>
</dbReference>
<dbReference type="InterPro" id="IPR003781">
    <property type="entry name" value="CoA-bd"/>
</dbReference>
<comment type="caution">
    <text evidence="2">The sequence shown here is derived from an EMBL/GenBank/DDBJ whole genome shotgun (WGS) entry which is preliminary data.</text>
</comment>
<evidence type="ECO:0000313" key="3">
    <source>
        <dbReference type="Proteomes" id="UP000557772"/>
    </source>
</evidence>
<dbReference type="InterPro" id="IPR036291">
    <property type="entry name" value="NAD(P)-bd_dom_sf"/>
</dbReference>
<reference evidence="2 3" key="1">
    <citation type="submission" date="2020-05" db="EMBL/GenBank/DDBJ databases">
        <title>Flexivirga sp. ID2601S isolated from air conditioner.</title>
        <authorList>
            <person name="Kim D.H."/>
        </authorList>
    </citation>
    <scope>NUCLEOTIDE SEQUENCE [LARGE SCALE GENOMIC DNA]</scope>
    <source>
        <strain evidence="2 3">ID2601S</strain>
    </source>
</reference>
<dbReference type="Gene3D" id="3.40.50.720">
    <property type="entry name" value="NAD(P)-binding Rossmann-like Domain"/>
    <property type="match status" value="1"/>
</dbReference>
<organism evidence="2 3">
    <name type="scientific">Flexivirga aerilata</name>
    <dbReference type="NCBI Taxonomy" id="1656889"/>
    <lineage>
        <taxon>Bacteria</taxon>
        <taxon>Bacillati</taxon>
        <taxon>Actinomycetota</taxon>
        <taxon>Actinomycetes</taxon>
        <taxon>Micrococcales</taxon>
        <taxon>Dermacoccaceae</taxon>
        <taxon>Flexivirga</taxon>
    </lineage>
</organism>
<dbReference type="AlphaFoldDB" id="A0A849AG91"/>
<dbReference type="PANTHER" id="PTHR33303">
    <property type="entry name" value="CYTOPLASMIC PROTEIN-RELATED"/>
    <property type="match status" value="1"/>
</dbReference>
<feature type="domain" description="CoA-binding" evidence="1">
    <location>
        <begin position="10"/>
        <end position="103"/>
    </location>
</feature>
<dbReference type="Proteomes" id="UP000557772">
    <property type="component" value="Unassembled WGS sequence"/>
</dbReference>
<proteinExistence type="predicted"/>
<dbReference type="RefSeq" id="WP_171155460.1">
    <property type="nucleotide sequence ID" value="NZ_JABENB010000001.1"/>
</dbReference>
<accession>A0A849AG91</accession>
<dbReference type="PANTHER" id="PTHR33303:SF2">
    <property type="entry name" value="COA-BINDING DOMAIN-CONTAINING PROTEIN"/>
    <property type="match status" value="1"/>
</dbReference>
<gene>
    <name evidence="2" type="ORF">HJ588_06365</name>
</gene>
<keyword evidence="3" id="KW-1185">Reference proteome</keyword>
<evidence type="ECO:0000259" key="1">
    <source>
        <dbReference type="SMART" id="SM00881"/>
    </source>
</evidence>
<dbReference type="SUPFAM" id="SSF51735">
    <property type="entry name" value="NAD(P)-binding Rossmann-fold domains"/>
    <property type="match status" value="1"/>
</dbReference>
<evidence type="ECO:0000313" key="2">
    <source>
        <dbReference type="EMBL" id="NNG38897.1"/>
    </source>
</evidence>
<dbReference type="Pfam" id="PF13380">
    <property type="entry name" value="CoA_binding_2"/>
    <property type="match status" value="1"/>
</dbReference>
<sequence length="133" mass="14794">MSDEDVRAILRDARTIAIVGASDRPDRASYGVADYLRRNTDYELWFVNPRLTELFGRPVYPDLASLPGAPDVVDVFRRSSELPQVAEEAIAAHAKVLWLQLGLADETVATTARSAGLQVVMDRCLKVEHQRLS</sequence>
<protein>
    <submittedName>
        <fullName evidence="2">CoA-binding protein</fullName>
    </submittedName>
</protein>
<name>A0A849AG91_9MICO</name>
<dbReference type="SMART" id="SM00881">
    <property type="entry name" value="CoA_binding"/>
    <property type="match status" value="1"/>
</dbReference>